<organism evidence="2 3">
    <name type="scientific">Deinococcus carri</name>
    <dbReference type="NCBI Taxonomy" id="1211323"/>
    <lineage>
        <taxon>Bacteria</taxon>
        <taxon>Thermotogati</taxon>
        <taxon>Deinococcota</taxon>
        <taxon>Deinococci</taxon>
        <taxon>Deinococcales</taxon>
        <taxon>Deinococcaceae</taxon>
        <taxon>Deinococcus</taxon>
    </lineage>
</organism>
<proteinExistence type="predicted"/>
<dbReference type="CDD" id="cd00158">
    <property type="entry name" value="RHOD"/>
    <property type="match status" value="1"/>
</dbReference>
<dbReference type="Gene3D" id="3.40.250.10">
    <property type="entry name" value="Rhodanese-like domain"/>
    <property type="match status" value="1"/>
</dbReference>
<reference evidence="2 3" key="1">
    <citation type="submission" date="2024-02" db="EMBL/GenBank/DDBJ databases">
        <title>Deinococcus carri NBRC 110142.</title>
        <authorList>
            <person name="Ichikawa N."/>
            <person name="Katano-Makiyama Y."/>
            <person name="Hidaka K."/>
        </authorList>
    </citation>
    <scope>NUCLEOTIDE SEQUENCE [LARGE SCALE GENOMIC DNA]</scope>
    <source>
        <strain evidence="2 3">NBRC 110142</strain>
    </source>
</reference>
<dbReference type="EMBL" id="BAABRP010000001">
    <property type="protein sequence ID" value="GAA5512250.1"/>
    <property type="molecule type" value="Genomic_DNA"/>
</dbReference>
<evidence type="ECO:0000313" key="2">
    <source>
        <dbReference type="EMBL" id="GAA5512250.1"/>
    </source>
</evidence>
<feature type="domain" description="Rhodanese" evidence="1">
    <location>
        <begin position="60"/>
        <end position="100"/>
    </location>
</feature>
<dbReference type="InterPro" id="IPR036873">
    <property type="entry name" value="Rhodanese-like_dom_sf"/>
</dbReference>
<dbReference type="PROSITE" id="PS50206">
    <property type="entry name" value="RHODANESE_3"/>
    <property type="match status" value="1"/>
</dbReference>
<dbReference type="Proteomes" id="UP001401887">
    <property type="component" value="Unassembled WGS sequence"/>
</dbReference>
<evidence type="ECO:0000313" key="3">
    <source>
        <dbReference type="Proteomes" id="UP001401887"/>
    </source>
</evidence>
<comment type="caution">
    <text evidence="2">The sequence shown here is derived from an EMBL/GenBank/DDBJ whole genome shotgun (WGS) entry which is preliminary data.</text>
</comment>
<protein>
    <recommendedName>
        <fullName evidence="1">Rhodanese domain-containing protein</fullName>
    </recommendedName>
</protein>
<dbReference type="SUPFAM" id="SSF52821">
    <property type="entry name" value="Rhodanese/Cell cycle control phosphatase"/>
    <property type="match status" value="1"/>
</dbReference>
<accession>A0ABP9W4F9</accession>
<evidence type="ECO:0000259" key="1">
    <source>
        <dbReference type="PROSITE" id="PS50206"/>
    </source>
</evidence>
<sequence length="102" mass="10872">MVRAYTRLMTLPGGVTLIDLRPADLRAREPLADLTPLPVLPVTLNAIENGTHGLQPELGPLVVICERGVRSGLAARYLKADGLEASAYPGGVPALRARHKPD</sequence>
<keyword evidence="3" id="KW-1185">Reference proteome</keyword>
<name>A0ABP9W4F9_9DEIO</name>
<dbReference type="InterPro" id="IPR001763">
    <property type="entry name" value="Rhodanese-like_dom"/>
</dbReference>
<gene>
    <name evidence="2" type="ORF">Dcar01_00964</name>
</gene>